<dbReference type="InterPro" id="IPR036249">
    <property type="entry name" value="Thioredoxin-like_sf"/>
</dbReference>
<evidence type="ECO:0000259" key="2">
    <source>
        <dbReference type="PROSITE" id="PS51352"/>
    </source>
</evidence>
<sequence>MARTESTMFPLGRKAPDFALPDTVTGKVVSLSELASEKATVIMFICNHCPFVKHVQAELVRLANDYLPKGVSFIAISSNDAAAYPDDSPERMKQVAEEWKYPFPYLYDETQEVARAYQAACTPDFYVFDGNLACAYRGQLDDSRPGNDIPVTGASIRAALDQLLNGEPVTVPQKPSLGCNIKWKQPDR</sequence>
<dbReference type="InterPro" id="IPR013766">
    <property type="entry name" value="Thioredoxin_domain"/>
</dbReference>
<evidence type="ECO:0000256" key="1">
    <source>
        <dbReference type="ARBA" id="ARBA00023157"/>
    </source>
</evidence>
<evidence type="ECO:0000313" key="4">
    <source>
        <dbReference type="Proteomes" id="UP001151071"/>
    </source>
</evidence>
<dbReference type="AlphaFoldDB" id="A0A9X3Z4M9"/>
<organism evidence="3 4">
    <name type="scientific">Brevibacillus thermoruber</name>
    <dbReference type="NCBI Taxonomy" id="33942"/>
    <lineage>
        <taxon>Bacteria</taxon>
        <taxon>Bacillati</taxon>
        <taxon>Bacillota</taxon>
        <taxon>Bacilli</taxon>
        <taxon>Bacillales</taxon>
        <taxon>Paenibacillaceae</taxon>
        <taxon>Brevibacillus</taxon>
    </lineage>
</organism>
<keyword evidence="1" id="KW-1015">Disulfide bond</keyword>
<feature type="domain" description="Thioredoxin" evidence="2">
    <location>
        <begin position="9"/>
        <end position="165"/>
    </location>
</feature>
<reference evidence="3" key="1">
    <citation type="submission" date="2022-12" db="EMBL/GenBank/DDBJ databases">
        <title>Draft genome sequence of the thermophilic strain Brevibacillus thermoruber HT42, isolated from Los Humeros, Puebla, Mexico, with biotechnological potential.</title>
        <authorList>
            <person name="Lara Sanchez J."/>
            <person name="Solis Palacios R."/>
            <person name="Bustos Baena A.S."/>
            <person name="Ruz Baez A.E."/>
            <person name="Espinosa Luna G."/>
            <person name="Oliart Ros R.M."/>
        </authorList>
    </citation>
    <scope>NUCLEOTIDE SEQUENCE</scope>
    <source>
        <strain evidence="3">HT42</strain>
    </source>
</reference>
<dbReference type="Proteomes" id="UP001151071">
    <property type="component" value="Unassembled WGS sequence"/>
</dbReference>
<dbReference type="RefSeq" id="WP_035300207.1">
    <property type="nucleotide sequence ID" value="NZ_JAPYYP010000024.1"/>
</dbReference>
<dbReference type="Pfam" id="PF00578">
    <property type="entry name" value="AhpC-TSA"/>
    <property type="match status" value="1"/>
</dbReference>
<dbReference type="GO" id="GO:0016209">
    <property type="term" value="F:antioxidant activity"/>
    <property type="evidence" value="ECO:0007669"/>
    <property type="project" value="InterPro"/>
</dbReference>
<dbReference type="Gene3D" id="3.40.30.10">
    <property type="entry name" value="Glutaredoxin"/>
    <property type="match status" value="1"/>
</dbReference>
<evidence type="ECO:0000313" key="3">
    <source>
        <dbReference type="EMBL" id="MDA5109983.1"/>
    </source>
</evidence>
<comment type="caution">
    <text evidence="3">The sequence shown here is derived from an EMBL/GenBank/DDBJ whole genome shotgun (WGS) entry which is preliminary data.</text>
</comment>
<dbReference type="SUPFAM" id="SSF52833">
    <property type="entry name" value="Thioredoxin-like"/>
    <property type="match status" value="1"/>
</dbReference>
<proteinExistence type="predicted"/>
<dbReference type="PROSITE" id="PS51352">
    <property type="entry name" value="THIOREDOXIN_2"/>
    <property type="match status" value="1"/>
</dbReference>
<dbReference type="InterPro" id="IPR000866">
    <property type="entry name" value="AhpC/TSA"/>
</dbReference>
<keyword evidence="4" id="KW-1185">Reference proteome</keyword>
<dbReference type="GO" id="GO:0016491">
    <property type="term" value="F:oxidoreductase activity"/>
    <property type="evidence" value="ECO:0007669"/>
    <property type="project" value="InterPro"/>
</dbReference>
<dbReference type="CDD" id="cd02969">
    <property type="entry name" value="PRX_like1"/>
    <property type="match status" value="1"/>
</dbReference>
<dbReference type="PANTHER" id="PTHR43640">
    <property type="entry name" value="OS07G0260300 PROTEIN"/>
    <property type="match status" value="1"/>
</dbReference>
<dbReference type="InterPro" id="IPR047262">
    <property type="entry name" value="PRX-like1"/>
</dbReference>
<protein>
    <submittedName>
        <fullName evidence="3">Thioredoxin family protein</fullName>
    </submittedName>
</protein>
<name>A0A9X3Z4M9_9BACL</name>
<dbReference type="PANTHER" id="PTHR43640:SF1">
    <property type="entry name" value="THIOREDOXIN-DEPENDENT PEROXIREDOXIN"/>
    <property type="match status" value="1"/>
</dbReference>
<dbReference type="EMBL" id="JAPYYP010000024">
    <property type="protein sequence ID" value="MDA5109983.1"/>
    <property type="molecule type" value="Genomic_DNA"/>
</dbReference>
<accession>A0A9X3Z4M9</accession>
<gene>
    <name evidence="3" type="ORF">O3V59_16575</name>
</gene>